<name>W6AA81_9MOLU</name>
<evidence type="ECO:0000313" key="3">
    <source>
        <dbReference type="EMBL" id="AHI54098.1"/>
    </source>
</evidence>
<dbReference type="OrthoDB" id="389177at2"/>
<dbReference type="Proteomes" id="UP000019265">
    <property type="component" value="Chromosome"/>
</dbReference>
<reference evidence="3 4" key="1">
    <citation type="journal article" date="2014" name="Genome Biol. Evol.">
        <title>Molecular evolution of the substrate utilization strategies and putative virulence factors in mosquito-associated Spiroplasma species.</title>
        <authorList>
            <person name="Chang T.H."/>
            <person name="Lo W.S."/>
            <person name="Ku C."/>
            <person name="Chen L.L."/>
            <person name="Kuo C.H."/>
        </authorList>
    </citation>
    <scope>NUCLEOTIDE SEQUENCE [LARGE SCALE GENOMIC DNA]</scope>
    <source>
        <strain evidence="3">Ar-1343</strain>
    </source>
</reference>
<dbReference type="STRING" id="1276257.SSABA_v1c06960"/>
<evidence type="ECO:0000313" key="4">
    <source>
        <dbReference type="Proteomes" id="UP000019265"/>
    </source>
</evidence>
<evidence type="ECO:0000256" key="2">
    <source>
        <dbReference type="SAM" id="MobiDB-lite"/>
    </source>
</evidence>
<feature type="coiled-coil region" evidence="1">
    <location>
        <begin position="236"/>
        <end position="301"/>
    </location>
</feature>
<evidence type="ECO:0000256" key="1">
    <source>
        <dbReference type="SAM" id="Coils"/>
    </source>
</evidence>
<dbReference type="AlphaFoldDB" id="W6AA81"/>
<proteinExistence type="predicted"/>
<feature type="coiled-coil region" evidence="1">
    <location>
        <begin position="373"/>
        <end position="400"/>
    </location>
</feature>
<keyword evidence="4" id="KW-1185">Reference proteome</keyword>
<gene>
    <name evidence="3" type="ORF">SSABA_v1c06960</name>
</gene>
<accession>W6AA81</accession>
<sequence length="584" mass="67890">MGIFKKNKIKENNIESSQAETKERQPNHWAFDDDPVLNLDPVFSDNENQNPSQLNTESASSGQENDMRQHLSEIKQAARPKISGPLGQVIANAQKNSSSLVKDLEENNPVISKLRRIEEARRSGIHSEDLYTDLTKSELNSYSNRARDYLQQNTNKAYETDLQRARRLSEEQSNLREQNRKDYTLSSTRSFNFQVAEKNSKKFEKFNNIHNEQEDVQKTQELLDLQKNIDSKLEILAKKEAVLLEKQKELEELEAQIKKLQLNQGKTAQGNALMAETQKHLKKNEGEKLQLKKSVELLKENHKSQSQNRLANPGQDFAKESMIIPRKRDVNNGTKINSRGNDRFLDPTLILPRIKDLEPPQELLSEKAVEKSFKTINKTYDKLEKKLDKLIAKTKTMEIDAQKLFSYQVENNEDDQQTLEIKSNFVKAMRQIDKEMPKIKSDFQNLNLKDRRKQIYENASIASAGRANKLKVINNRIQNGKGFDKVTSSNENWQSNYHKQLQNHGNLQYMRDRNPIFERMMKMNEKANLTLTQELPIAKANQKGWSNTMVMAKVKELENQEDTIELQKVIKKPESKRWKDYFKQ</sequence>
<dbReference type="RefSeq" id="WP_025251236.1">
    <property type="nucleotide sequence ID" value="NZ_CP006934.1"/>
</dbReference>
<feature type="compositionally biased region" description="Polar residues" evidence="2">
    <location>
        <begin position="45"/>
        <end position="64"/>
    </location>
</feature>
<dbReference type="EMBL" id="CP006934">
    <property type="protein sequence ID" value="AHI54098.1"/>
    <property type="molecule type" value="Genomic_DNA"/>
</dbReference>
<dbReference type="HOGENOM" id="CLU_466841_0_0_14"/>
<organism evidence="3 4">
    <name type="scientific">Spiroplasma sabaudiense Ar-1343</name>
    <dbReference type="NCBI Taxonomy" id="1276257"/>
    <lineage>
        <taxon>Bacteria</taxon>
        <taxon>Bacillati</taxon>
        <taxon>Mycoplasmatota</taxon>
        <taxon>Mollicutes</taxon>
        <taxon>Entomoplasmatales</taxon>
        <taxon>Spiroplasmataceae</taxon>
        <taxon>Spiroplasma</taxon>
    </lineage>
</organism>
<keyword evidence="1" id="KW-0175">Coiled coil</keyword>
<feature type="region of interest" description="Disordered" evidence="2">
    <location>
        <begin position="1"/>
        <end position="68"/>
    </location>
</feature>
<dbReference type="PATRIC" id="fig|1276257.3.peg.708"/>
<dbReference type="KEGG" id="ssab:SSABA_v1c06960"/>
<protein>
    <submittedName>
        <fullName evidence="3">Uncharacterized protein</fullName>
    </submittedName>
</protein>